<evidence type="ECO:0000259" key="2">
    <source>
        <dbReference type="Pfam" id="PF03061"/>
    </source>
</evidence>
<dbReference type="AlphaFoldDB" id="A0A0F9CMV1"/>
<name>A0A0F9CMV1_9ZZZZ</name>
<dbReference type="GO" id="GO:0016787">
    <property type="term" value="F:hydrolase activity"/>
    <property type="evidence" value="ECO:0007669"/>
    <property type="project" value="UniProtKB-KW"/>
</dbReference>
<proteinExistence type="predicted"/>
<dbReference type="CDD" id="cd03443">
    <property type="entry name" value="PaaI_thioesterase"/>
    <property type="match status" value="1"/>
</dbReference>
<dbReference type="InterPro" id="IPR006683">
    <property type="entry name" value="Thioestr_dom"/>
</dbReference>
<dbReference type="NCBIfam" id="TIGR00369">
    <property type="entry name" value="unchar_dom_1"/>
    <property type="match status" value="1"/>
</dbReference>
<dbReference type="InterPro" id="IPR003736">
    <property type="entry name" value="PAAI_dom"/>
</dbReference>
<dbReference type="InterPro" id="IPR029069">
    <property type="entry name" value="HotDog_dom_sf"/>
</dbReference>
<comment type="caution">
    <text evidence="3">The sequence shown here is derived from an EMBL/GenBank/DDBJ whole genome shotgun (WGS) entry which is preliminary data.</text>
</comment>
<dbReference type="EMBL" id="LAZR01035353">
    <property type="protein sequence ID" value="KKL27742.1"/>
    <property type="molecule type" value="Genomic_DNA"/>
</dbReference>
<reference evidence="3" key="1">
    <citation type="journal article" date="2015" name="Nature">
        <title>Complex archaea that bridge the gap between prokaryotes and eukaryotes.</title>
        <authorList>
            <person name="Spang A."/>
            <person name="Saw J.H."/>
            <person name="Jorgensen S.L."/>
            <person name="Zaremba-Niedzwiedzka K."/>
            <person name="Martijn J."/>
            <person name="Lind A.E."/>
            <person name="van Eijk R."/>
            <person name="Schleper C."/>
            <person name="Guy L."/>
            <person name="Ettema T.J."/>
        </authorList>
    </citation>
    <scope>NUCLEOTIDE SEQUENCE</scope>
</reference>
<dbReference type="Pfam" id="PF03061">
    <property type="entry name" value="4HBT"/>
    <property type="match status" value="1"/>
</dbReference>
<dbReference type="SUPFAM" id="SSF54637">
    <property type="entry name" value="Thioesterase/thiol ester dehydrase-isomerase"/>
    <property type="match status" value="1"/>
</dbReference>
<accession>A0A0F9CMV1</accession>
<evidence type="ECO:0000256" key="1">
    <source>
        <dbReference type="ARBA" id="ARBA00022801"/>
    </source>
</evidence>
<keyword evidence="1" id="KW-0378">Hydrolase</keyword>
<protein>
    <recommendedName>
        <fullName evidence="2">Thioesterase domain-containing protein</fullName>
    </recommendedName>
</protein>
<feature type="domain" description="Thioesterase" evidence="2">
    <location>
        <begin position="45"/>
        <end position="122"/>
    </location>
</feature>
<organism evidence="3">
    <name type="scientific">marine sediment metagenome</name>
    <dbReference type="NCBI Taxonomy" id="412755"/>
    <lineage>
        <taxon>unclassified sequences</taxon>
        <taxon>metagenomes</taxon>
        <taxon>ecological metagenomes</taxon>
    </lineage>
</organism>
<dbReference type="Gene3D" id="3.10.129.10">
    <property type="entry name" value="Hotdog Thioesterase"/>
    <property type="match status" value="1"/>
</dbReference>
<evidence type="ECO:0000313" key="3">
    <source>
        <dbReference type="EMBL" id="KKL27742.1"/>
    </source>
</evidence>
<gene>
    <name evidence="3" type="ORF">LCGC14_2382110</name>
</gene>
<sequence length="135" mass="14277">MHFPPHEAPTSGVQQLIGFQPDLSNPDGSTRVTLDLGPQHLNVSGVLHGGLHTLLLDVATGFACARHCAMSGPFVPMLTLSLTTDYISAVREGQVIATGRVTGGGYKILYAEAQLHDAEGKLLSRATGVFKRAKT</sequence>